<dbReference type="AlphaFoldDB" id="A0A4R6T493"/>
<dbReference type="Proteomes" id="UP000295620">
    <property type="component" value="Unassembled WGS sequence"/>
</dbReference>
<sequence>MELFNSITKTAVISDCKKYRYELSRVWDDTKPKVLFIMHNPSTADANDDDPTIRRCIGFARKWGYGGIYVGNLIPYRCTDPKELLSIPFDVAIGHPFSNTVHINKMADICSLHVLAYGNPAINICLLELFDDRWHYLKLTKAGNPGHPLYLKGDLTPKKLRS</sequence>
<dbReference type="Pfam" id="PF07799">
    <property type="entry name" value="DUF1643"/>
    <property type="match status" value="1"/>
</dbReference>
<organism evidence="1 2">
    <name type="scientific">Pedobacter metabolipauper</name>
    <dbReference type="NCBI Taxonomy" id="425513"/>
    <lineage>
        <taxon>Bacteria</taxon>
        <taxon>Pseudomonadati</taxon>
        <taxon>Bacteroidota</taxon>
        <taxon>Sphingobacteriia</taxon>
        <taxon>Sphingobacteriales</taxon>
        <taxon>Sphingobacteriaceae</taxon>
        <taxon>Pedobacter</taxon>
    </lineage>
</organism>
<reference evidence="1 2" key="1">
    <citation type="submission" date="2019-03" db="EMBL/GenBank/DDBJ databases">
        <title>Genomic Encyclopedia of Archaeal and Bacterial Type Strains, Phase II (KMG-II): from individual species to whole genera.</title>
        <authorList>
            <person name="Goeker M."/>
        </authorList>
    </citation>
    <scope>NUCLEOTIDE SEQUENCE [LARGE SCALE GENOMIC DNA]</scope>
    <source>
        <strain evidence="1 2">DSM 19035</strain>
    </source>
</reference>
<evidence type="ECO:0000313" key="1">
    <source>
        <dbReference type="EMBL" id="TDQ12201.1"/>
    </source>
</evidence>
<dbReference type="OrthoDB" id="9807577at2"/>
<evidence type="ECO:0000313" key="2">
    <source>
        <dbReference type="Proteomes" id="UP000295620"/>
    </source>
</evidence>
<dbReference type="EMBL" id="SNYC01000003">
    <property type="protein sequence ID" value="TDQ12201.1"/>
    <property type="molecule type" value="Genomic_DNA"/>
</dbReference>
<proteinExistence type="predicted"/>
<keyword evidence="2" id="KW-1185">Reference proteome</keyword>
<name>A0A4R6T493_9SPHI</name>
<protein>
    <recommendedName>
        <fullName evidence="3">DUF1643 domain-containing protein</fullName>
    </recommendedName>
</protein>
<comment type="caution">
    <text evidence="1">The sequence shown here is derived from an EMBL/GenBank/DDBJ whole genome shotgun (WGS) entry which is preliminary data.</text>
</comment>
<evidence type="ECO:0008006" key="3">
    <source>
        <dbReference type="Google" id="ProtNLM"/>
    </source>
</evidence>
<dbReference type="InterPro" id="IPR012441">
    <property type="entry name" value="DUF1643"/>
</dbReference>
<dbReference type="RefSeq" id="WP_133575211.1">
    <property type="nucleotide sequence ID" value="NZ_SNYC01000003.1"/>
</dbReference>
<accession>A0A4R6T493</accession>
<gene>
    <name evidence="1" type="ORF">ATK78_1335</name>
</gene>